<sequence>MSWKGIFVFGAFVFLAACSNRAVYDGIKVGQENECRRLPEPQREECLDNINTSYDEYQRQRQEVIEN</sequence>
<dbReference type="RefSeq" id="WP_007018878.1">
    <property type="nucleotide sequence ID" value="NZ_CH724119.1"/>
</dbReference>
<dbReference type="AlphaFoldDB" id="Q1N060"/>
<gene>
    <name evidence="1" type="ORF">RED65_08209</name>
</gene>
<protein>
    <recommendedName>
        <fullName evidence="3">Lipoprotein</fullName>
    </recommendedName>
</protein>
<keyword evidence="2" id="KW-1185">Reference proteome</keyword>
<organism evidence="1 2">
    <name type="scientific">Bermanella marisrubri</name>
    <dbReference type="NCBI Taxonomy" id="207949"/>
    <lineage>
        <taxon>Bacteria</taxon>
        <taxon>Pseudomonadati</taxon>
        <taxon>Pseudomonadota</taxon>
        <taxon>Gammaproteobacteria</taxon>
        <taxon>Oceanospirillales</taxon>
        <taxon>Oceanospirillaceae</taxon>
        <taxon>Bermanella</taxon>
    </lineage>
</organism>
<dbReference type="HOGENOM" id="CLU_195979_1_0_6"/>
<dbReference type="STRING" id="207949.RED65_08209"/>
<evidence type="ECO:0000313" key="2">
    <source>
        <dbReference type="Proteomes" id="UP000004263"/>
    </source>
</evidence>
<accession>Q1N060</accession>
<dbReference type="EMBL" id="AAQH01000015">
    <property type="protein sequence ID" value="EAT11657.1"/>
    <property type="molecule type" value="Genomic_DNA"/>
</dbReference>
<dbReference type="PROSITE" id="PS51257">
    <property type="entry name" value="PROKAR_LIPOPROTEIN"/>
    <property type="match status" value="1"/>
</dbReference>
<comment type="caution">
    <text evidence="1">The sequence shown here is derived from an EMBL/GenBank/DDBJ whole genome shotgun (WGS) entry which is preliminary data.</text>
</comment>
<dbReference type="Proteomes" id="UP000004263">
    <property type="component" value="Unassembled WGS sequence"/>
</dbReference>
<dbReference type="OrthoDB" id="6387823at2"/>
<evidence type="ECO:0000313" key="1">
    <source>
        <dbReference type="EMBL" id="EAT11657.1"/>
    </source>
</evidence>
<proteinExistence type="predicted"/>
<evidence type="ECO:0008006" key="3">
    <source>
        <dbReference type="Google" id="ProtNLM"/>
    </source>
</evidence>
<name>Q1N060_9GAMM</name>
<reference evidence="1 2" key="1">
    <citation type="submission" date="2006-03" db="EMBL/GenBank/DDBJ databases">
        <authorList>
            <person name="Pinhassi J."/>
            <person name="Pedros-Alio C."/>
            <person name="Ferriera S."/>
            <person name="Johnson J."/>
            <person name="Kravitz S."/>
            <person name="Halpern A."/>
            <person name="Remington K."/>
            <person name="Beeson K."/>
            <person name="Tran B."/>
            <person name="Rogers Y.-H."/>
            <person name="Friedman R."/>
            <person name="Venter J.C."/>
        </authorList>
    </citation>
    <scope>NUCLEOTIDE SEQUENCE [LARGE SCALE GENOMIC DNA]</scope>
    <source>
        <strain evidence="1 2">RED65</strain>
    </source>
</reference>